<evidence type="ECO:0000313" key="4">
    <source>
        <dbReference type="Proteomes" id="UP000015100"/>
    </source>
</evidence>
<dbReference type="eggNOG" id="KOG1911">
    <property type="taxonomic scope" value="Eukaryota"/>
</dbReference>
<proteinExistence type="predicted"/>
<keyword evidence="4" id="KW-1185">Reference proteome</keyword>
<dbReference type="Proteomes" id="UP000015100">
    <property type="component" value="Unassembled WGS sequence"/>
</dbReference>
<dbReference type="OrthoDB" id="433924at2759"/>
<organism evidence="3 4">
    <name type="scientific">Dactylellina haptotyla (strain CBS 200.50)</name>
    <name type="common">Nematode-trapping fungus</name>
    <name type="synonym">Monacrosporium haptotylum</name>
    <dbReference type="NCBI Taxonomy" id="1284197"/>
    <lineage>
        <taxon>Eukaryota</taxon>
        <taxon>Fungi</taxon>
        <taxon>Dikarya</taxon>
        <taxon>Ascomycota</taxon>
        <taxon>Pezizomycotina</taxon>
        <taxon>Orbiliomycetes</taxon>
        <taxon>Orbiliales</taxon>
        <taxon>Orbiliaceae</taxon>
        <taxon>Dactylellina</taxon>
    </lineage>
</organism>
<dbReference type="GO" id="GO:0006338">
    <property type="term" value="P:chromatin remodeling"/>
    <property type="evidence" value="ECO:0007669"/>
    <property type="project" value="UniProtKB-ARBA"/>
</dbReference>
<dbReference type="Gene3D" id="2.40.50.40">
    <property type="match status" value="1"/>
</dbReference>
<reference evidence="4" key="2">
    <citation type="submission" date="2013-04" db="EMBL/GenBank/DDBJ databases">
        <title>Genomic mechanisms accounting for the adaptation to parasitism in nematode-trapping fungi.</title>
        <authorList>
            <person name="Ahren D.G."/>
        </authorList>
    </citation>
    <scope>NUCLEOTIDE SEQUENCE [LARGE SCALE GENOMIC DNA]</scope>
    <source>
        <strain evidence="4">CBS 200.50</strain>
    </source>
</reference>
<evidence type="ECO:0000259" key="2">
    <source>
        <dbReference type="PROSITE" id="PS50013"/>
    </source>
</evidence>
<sequence length="686" mass="77637">MSRSTEKYNASIQDKRNPELDIVDDENNFDVECIVVEKEDHRSGRQLYLVNWKGFEEKDFTWEPREHFHDQCTLADWDAFKKKTAEYERFNWRVWDRTYGDDSTTRSSQERDLKTNLTVIPRRQNSKDRTFDEVVSKLAGGVEPTLGSVQSNESDDASSELLVPEQEPITICDTDSPSKYRRSKADVVACRENRIVQIELDQEARFVTKDNISIREADACLPSPDRPGFDFTVVVNEEGFNLRAGYKHFGFSPAFKSHLEKRGITEFVINGFIGFQCLENTFVKVSGVPTEHASMEGLDDLSDAFFIYLSELRGAALVLESSFTMILAPSHAQKFHHLFHIPTTSTSKLTAVVYPPLQGNGKPAYSPFVLPGLIFFGGFVLGGISNCIDLQSRPFRKLNPLQIYALPSAQASSYSFEILLLLNSYWQKTGGVTHQASSVMFLFPEDEILSQRAKWCDKSPSLVLLIHRSLLRSLHLIPNLALLRSLNKNSFYVFGPGFDFGTQSLGWDINPLFPHGGVLLLTLELLLHEPANILRAIQALGYNFLPEETSWIHPESKLTQWAFAMPENLIQVLGEALEMRAVHKRLSAENIENSAKVLEGLRILTTSTELNKKYYSLNVATQSNINYTEICVDAFVRFQIEASAAYRSFVIICGAGLIDKRSLERQYTNLNLVAMSEFLKLLDLSS</sequence>
<evidence type="ECO:0000256" key="1">
    <source>
        <dbReference type="ARBA" id="ARBA00011353"/>
    </source>
</evidence>
<gene>
    <name evidence="3" type="ORF">H072_807</name>
</gene>
<feature type="domain" description="Chromo" evidence="2">
    <location>
        <begin position="29"/>
        <end position="72"/>
    </location>
</feature>
<name>S8AW91_DACHA</name>
<dbReference type="PROSITE" id="PS50013">
    <property type="entry name" value="CHROMO_2"/>
    <property type="match status" value="1"/>
</dbReference>
<dbReference type="Pfam" id="PF00385">
    <property type="entry name" value="Chromo"/>
    <property type="match status" value="1"/>
</dbReference>
<dbReference type="InterPro" id="IPR016197">
    <property type="entry name" value="Chromo-like_dom_sf"/>
</dbReference>
<dbReference type="InterPro" id="IPR000953">
    <property type="entry name" value="Chromo/chromo_shadow_dom"/>
</dbReference>
<dbReference type="InterPro" id="IPR023780">
    <property type="entry name" value="Chromo_domain"/>
</dbReference>
<dbReference type="HOGENOM" id="CLU_401144_0_0_1"/>
<dbReference type="STRING" id="1284197.S8AW91"/>
<protein>
    <recommendedName>
        <fullName evidence="2">Chromo domain-containing protein</fullName>
    </recommendedName>
</protein>
<dbReference type="EMBL" id="AQGS01000020">
    <property type="protein sequence ID" value="EPS45226.1"/>
    <property type="molecule type" value="Genomic_DNA"/>
</dbReference>
<accession>S8AW91</accession>
<evidence type="ECO:0000313" key="3">
    <source>
        <dbReference type="EMBL" id="EPS45226.1"/>
    </source>
</evidence>
<dbReference type="SUPFAM" id="SSF54160">
    <property type="entry name" value="Chromo domain-like"/>
    <property type="match status" value="1"/>
</dbReference>
<comment type="caution">
    <text evidence="3">The sequence shown here is derived from an EMBL/GenBank/DDBJ whole genome shotgun (WGS) entry which is preliminary data.</text>
</comment>
<dbReference type="AlphaFoldDB" id="S8AW91"/>
<comment type="subunit">
    <text evidence="1">Component of the NuA4 histone acetyltransferase complex.</text>
</comment>
<reference evidence="3 4" key="1">
    <citation type="journal article" date="2013" name="PLoS Genet.">
        <title>Genomic mechanisms accounting for the adaptation to parasitism in nematode-trapping fungi.</title>
        <authorList>
            <person name="Meerupati T."/>
            <person name="Andersson K.M."/>
            <person name="Friman E."/>
            <person name="Kumar D."/>
            <person name="Tunlid A."/>
            <person name="Ahren D."/>
        </authorList>
    </citation>
    <scope>NUCLEOTIDE SEQUENCE [LARGE SCALE GENOMIC DNA]</scope>
    <source>
        <strain evidence="3 4">CBS 200.50</strain>
    </source>
</reference>